<sequence>MLIKKYTVKTISEAMNKIREEFGEDAYILDTRKVKKGGFFGIGGEKYLEVTVLSESEQRPKKANEYQKNEKKNDNIGTYSLKDIISNNRKELTQKDKSFDLKGYSKEENRNSQPDENIELLKLIEENRKLSSKMDKGAEEFYSQKKEAIYNSANSTGLINNLEINKADEFKLSELKRSVDKLNKKLERSNIYLQEFKEELYKNSYSKTFIDSIISEIEDITFNENWRNDENLKIRFERKITDCIKQANFKDLKGKIVFTGPTGVGKTTT</sequence>
<dbReference type="RefSeq" id="WP_045088259.1">
    <property type="nucleotide sequence ID" value="NZ_LN824141.1"/>
</dbReference>
<name>A0A0C7P4Z4_DEFTU</name>
<keyword evidence="2" id="KW-0282">Flagellum</keyword>
<feature type="coiled-coil region" evidence="1">
    <location>
        <begin position="165"/>
        <end position="199"/>
    </location>
</feature>
<dbReference type="AlphaFoldDB" id="A0A0C7P4Z4"/>
<dbReference type="PATRIC" id="fig|1006576.9.peg.1601"/>
<accession>A0A0C7P4Z4</accession>
<protein>
    <submittedName>
        <fullName evidence="2">Flagellar biosynthesis regulator FlhF</fullName>
    </submittedName>
</protein>
<organism evidence="2 3">
    <name type="scientific">Defluviitoga tunisiensis</name>
    <dbReference type="NCBI Taxonomy" id="1006576"/>
    <lineage>
        <taxon>Bacteria</taxon>
        <taxon>Thermotogati</taxon>
        <taxon>Thermotogota</taxon>
        <taxon>Thermotogae</taxon>
        <taxon>Petrotogales</taxon>
        <taxon>Petrotogaceae</taxon>
        <taxon>Defluviitoga</taxon>
    </lineage>
</organism>
<gene>
    <name evidence="2" type="primary">flhF</name>
    <name evidence="2" type="ORF">DTL3_1605</name>
</gene>
<evidence type="ECO:0000256" key="1">
    <source>
        <dbReference type="SAM" id="Coils"/>
    </source>
</evidence>
<keyword evidence="2" id="KW-0969">Cilium</keyword>
<keyword evidence="1" id="KW-0175">Coiled coil</keyword>
<dbReference type="EMBL" id="LN824141">
    <property type="protein sequence ID" value="CEP78894.1"/>
    <property type="molecule type" value="Genomic_DNA"/>
</dbReference>
<dbReference type="Proteomes" id="UP000032809">
    <property type="component" value="Chromosome I"/>
</dbReference>
<dbReference type="HOGENOM" id="CLU_1173797_0_0_0"/>
<dbReference type="OrthoDB" id="9778554at2"/>
<keyword evidence="2" id="KW-0966">Cell projection</keyword>
<keyword evidence="3" id="KW-1185">Reference proteome</keyword>
<dbReference type="STRING" id="1006576.DTL3_1605"/>
<evidence type="ECO:0000313" key="3">
    <source>
        <dbReference type="Proteomes" id="UP000032809"/>
    </source>
</evidence>
<proteinExistence type="predicted"/>
<dbReference type="KEGG" id="dtn:DTL3_1605"/>
<reference evidence="3" key="1">
    <citation type="submission" date="2014-11" db="EMBL/GenBank/DDBJ databases">
        <authorList>
            <person name="Wibberg D."/>
        </authorList>
    </citation>
    <scope>NUCLEOTIDE SEQUENCE [LARGE SCALE GENOMIC DNA]</scope>
    <source>
        <strain evidence="3">L3</strain>
    </source>
</reference>
<evidence type="ECO:0000313" key="2">
    <source>
        <dbReference type="EMBL" id="CEP78894.1"/>
    </source>
</evidence>